<dbReference type="Pfam" id="PF13490">
    <property type="entry name" value="zf-HC2"/>
    <property type="match status" value="1"/>
</dbReference>
<keyword evidence="2" id="KW-0804">Transcription</keyword>
<feature type="transmembrane region" description="Helical" evidence="4">
    <location>
        <begin position="141"/>
        <end position="163"/>
    </location>
</feature>
<keyword evidence="4" id="KW-0472">Membrane</keyword>
<evidence type="ECO:0000313" key="6">
    <source>
        <dbReference type="EMBL" id="AXK37264.1"/>
    </source>
</evidence>
<accession>A0A345Y048</accession>
<dbReference type="Gene3D" id="1.10.10.1320">
    <property type="entry name" value="Anti-sigma factor, zinc-finger domain"/>
    <property type="match status" value="1"/>
</dbReference>
<dbReference type="AlphaFoldDB" id="A0A345Y048"/>
<gene>
    <name evidence="6" type="ORF">DVA86_11275</name>
</gene>
<evidence type="ECO:0000256" key="4">
    <source>
        <dbReference type="SAM" id="Phobius"/>
    </source>
</evidence>
<name>A0A345Y048_9ACTN</name>
<dbReference type="InterPro" id="IPR041916">
    <property type="entry name" value="Anti_sigma_zinc_sf"/>
</dbReference>
<feature type="domain" description="Putative zinc-finger" evidence="5">
    <location>
        <begin position="27"/>
        <end position="55"/>
    </location>
</feature>
<evidence type="ECO:0000256" key="2">
    <source>
        <dbReference type="ARBA" id="ARBA00023163"/>
    </source>
</evidence>
<keyword evidence="7" id="KW-1185">Reference proteome</keyword>
<evidence type="ECO:0000259" key="5">
    <source>
        <dbReference type="Pfam" id="PF13490"/>
    </source>
</evidence>
<feature type="region of interest" description="Disordered" evidence="3">
    <location>
        <begin position="1"/>
        <end position="24"/>
    </location>
</feature>
<reference evidence="6 7" key="1">
    <citation type="submission" date="2018-07" db="EMBL/GenBank/DDBJ databases">
        <title>Draft genome of the type strain Streptomyces armeniacus ATCC 15676.</title>
        <authorList>
            <person name="Labana P."/>
            <person name="Gosse J.T."/>
            <person name="Boddy C.N."/>
        </authorList>
    </citation>
    <scope>NUCLEOTIDE SEQUENCE [LARGE SCALE GENOMIC DNA]</scope>
    <source>
        <strain evidence="6 7">ATCC 15676</strain>
    </source>
</reference>
<evidence type="ECO:0000256" key="1">
    <source>
        <dbReference type="ARBA" id="ARBA00023015"/>
    </source>
</evidence>
<organism evidence="6 7">
    <name type="scientific">Streptomyces armeniacus</name>
    <dbReference type="NCBI Taxonomy" id="83291"/>
    <lineage>
        <taxon>Bacteria</taxon>
        <taxon>Bacillati</taxon>
        <taxon>Actinomycetota</taxon>
        <taxon>Actinomycetes</taxon>
        <taxon>Kitasatosporales</taxon>
        <taxon>Streptomycetaceae</taxon>
        <taxon>Streptomyces</taxon>
    </lineage>
</organism>
<dbReference type="Proteomes" id="UP000254425">
    <property type="component" value="Chromosome"/>
</dbReference>
<proteinExistence type="predicted"/>
<keyword evidence="4" id="KW-0812">Transmembrane</keyword>
<sequence length="292" mass="30195">MPPDDRTGPARPGDGDPADPAGIAHSDVGAYALGLLDGADTARFEEHLTDCTRCQGELDRMLGLRAVLDEARGGAAGDGAGAGAGAGDRAGAGAVGLTKTGDAPDSAAAAEGLFARPRPELLDRLLAGAARRRRTERRRRVVAAVAAVLLIGGGGAAVGALGGGGDDGQQSARTDAESVRAMFREGEKHHDVDPGTDVDATVSLVEKPWGTYVTLRIGNIRGPRECDLVVVGLDGERRTVGSWSVPKYGYGIEGTKWDEPLYITGGAALPPDRIDRFEVRTLDGERIASVPL</sequence>
<dbReference type="EMBL" id="CP031320">
    <property type="protein sequence ID" value="AXK37264.1"/>
    <property type="molecule type" value="Genomic_DNA"/>
</dbReference>
<keyword evidence="1" id="KW-0805">Transcription regulation</keyword>
<evidence type="ECO:0000256" key="3">
    <source>
        <dbReference type="SAM" id="MobiDB-lite"/>
    </source>
</evidence>
<dbReference type="KEGG" id="sarm:DVA86_11275"/>
<evidence type="ECO:0000313" key="7">
    <source>
        <dbReference type="Proteomes" id="UP000254425"/>
    </source>
</evidence>
<dbReference type="InterPro" id="IPR027383">
    <property type="entry name" value="Znf_put"/>
</dbReference>
<keyword evidence="4" id="KW-1133">Transmembrane helix</keyword>
<protein>
    <submittedName>
        <fullName evidence="6">Zf-HC2 domain-containing protein</fullName>
    </submittedName>
</protein>